<dbReference type="Pfam" id="PF07514">
    <property type="entry name" value="TraI_2"/>
    <property type="match status" value="1"/>
</dbReference>
<feature type="region of interest" description="Disordered" evidence="1">
    <location>
        <begin position="475"/>
        <end position="502"/>
    </location>
</feature>
<evidence type="ECO:0000313" key="3">
    <source>
        <dbReference type="EMBL" id="OAM20962.1"/>
    </source>
</evidence>
<dbReference type="RefSeq" id="WP_064106244.1">
    <property type="nucleotide sequence ID" value="NZ_LXSH01000023.1"/>
</dbReference>
<accession>A0A1A9RN69</accession>
<evidence type="ECO:0000313" key="4">
    <source>
        <dbReference type="Proteomes" id="UP000078103"/>
    </source>
</evidence>
<proteinExistence type="predicted"/>
<dbReference type="NCBIfam" id="NF041494">
    <property type="entry name" value="MobH"/>
    <property type="match status" value="1"/>
</dbReference>
<dbReference type="AlphaFoldDB" id="A0A1A9RN69"/>
<dbReference type="SUPFAM" id="SSF109604">
    <property type="entry name" value="HD-domain/PDEase-like"/>
    <property type="match status" value="1"/>
</dbReference>
<dbReference type="Gene3D" id="1.10.3210.40">
    <property type="match status" value="1"/>
</dbReference>
<comment type="caution">
    <text evidence="3">The sequence shown here is derived from an EMBL/GenBank/DDBJ whole genome shotgun (WGS) entry which is preliminary data.</text>
</comment>
<dbReference type="SMART" id="SM00471">
    <property type="entry name" value="HDc"/>
    <property type="match status" value="1"/>
</dbReference>
<evidence type="ECO:0000259" key="2">
    <source>
        <dbReference type="SMART" id="SM00471"/>
    </source>
</evidence>
<feature type="compositionally biased region" description="Polar residues" evidence="1">
    <location>
        <begin position="491"/>
        <end position="501"/>
    </location>
</feature>
<name>A0A1A9RN69_EIKCO</name>
<feature type="region of interest" description="Disordered" evidence="1">
    <location>
        <begin position="546"/>
        <end position="592"/>
    </location>
</feature>
<sequence>MSLIWYAAAAMAAALILLFLFYRPQSPSKSSGNPLLVIPEAVTSPNIVGDKLRVLSAEELIHVLSLSPQLANIRANLGLSDENWHKDALPMLHEYITFVQRLPASESHHHAGDGGLVRHTLDVAALSLMAAAAYSWPPDAETEDIARLGVVWRFGIMVAALLHDIGKTLTGFNVELFEHPNQNHGSRWMPDAGSMALSGRNYYRVSFPDKKAAYTEHTEIAWVFFQTVVPAHVRRWMGDSDPKLILALRQYLTGRTDHSPFGKIVREADMASTARDLKSGTRQRFSTAKRTPLIETVMETLREMLADRGRWFSIATRAGGDLFRQGNTVYMVSKNVPDFIREFLRSNNHPAAPSFPNDNQRIFDTLLEYGAVLPNPQDEHRAVTSVDICFMRQDGEVKAQRFTVLAFKLETLYPDGVYPAEFSGSLKVSADQSNRPRKTAGEEEIETGAATDDLVDTDTKNTQELIAPEVAAAIPPPPRRRETEAVTEPPSNSEVIPQKTESAVPASDLVTEAGDIDALLEKHGLLDILDETATETEVTVNTTTEALQPQAQDAAVSSEPITESPDVARTDDQVTSPVKNKRTGKKTSGNNPAGLNILKEIFADNDAVTKPADAELPQQETADAGLAEIQRQRQAGKAESPRPVAVHHVADTANVDALVAESILTEDLTEDITAEKSAQPEIEPVSNSEVASGALSDIRQRQQQDGRHFWRWLADGLTDGSIAVNQRGAPVHFVPQGMLLVSPAIFRDYAGGVFNKNDENCPGLRAQRGFVSLKLHQRGKKTALFNVETNKGSNKGVRRRLFCCYLIPESNLRHIVRADGRPPNNTDISIAEYDLLAAGLPSENRQET</sequence>
<dbReference type="Proteomes" id="UP000078103">
    <property type="component" value="Unassembled WGS sequence"/>
</dbReference>
<dbReference type="InterPro" id="IPR011093">
    <property type="entry name" value="TraI_2_C"/>
</dbReference>
<feature type="domain" description="HD/PDEase" evidence="2">
    <location>
        <begin position="112"/>
        <end position="283"/>
    </location>
</feature>
<protein>
    <recommendedName>
        <fullName evidence="2">HD/PDEase domain-containing protein</fullName>
    </recommendedName>
</protein>
<gene>
    <name evidence="3" type="ORF">A7P89_09105</name>
</gene>
<dbReference type="InterPro" id="IPR036390">
    <property type="entry name" value="WH_DNA-bd_sf"/>
</dbReference>
<dbReference type="EMBL" id="LXSH01000023">
    <property type="protein sequence ID" value="OAM20962.1"/>
    <property type="molecule type" value="Genomic_DNA"/>
</dbReference>
<organism evidence="3 4">
    <name type="scientific">Eikenella corrodens</name>
    <dbReference type="NCBI Taxonomy" id="539"/>
    <lineage>
        <taxon>Bacteria</taxon>
        <taxon>Pseudomonadati</taxon>
        <taxon>Pseudomonadota</taxon>
        <taxon>Betaproteobacteria</taxon>
        <taxon>Neisseriales</taxon>
        <taxon>Neisseriaceae</taxon>
        <taxon>Eikenella</taxon>
    </lineage>
</organism>
<dbReference type="InterPro" id="IPR011119">
    <property type="entry name" value="Unchr_helicase_relaxase_TraI"/>
</dbReference>
<reference evidence="4" key="1">
    <citation type="submission" date="2016-05" db="EMBL/GenBank/DDBJ databases">
        <title>Draft genome of Corynebacterium afermentans subsp. afermentans LCDC 88199T.</title>
        <authorList>
            <person name="Bernier A.-M."/>
            <person name="Bernard K."/>
        </authorList>
    </citation>
    <scope>NUCLEOTIDE SEQUENCE [LARGE SCALE GENOMIC DNA]</scope>
    <source>
        <strain evidence="4">NML120819</strain>
    </source>
</reference>
<dbReference type="Pfam" id="PF07515">
    <property type="entry name" value="TraI_2_C"/>
    <property type="match status" value="1"/>
</dbReference>
<dbReference type="SUPFAM" id="SSF46785">
    <property type="entry name" value="Winged helix' DNA-binding domain"/>
    <property type="match status" value="1"/>
</dbReference>
<dbReference type="Gene3D" id="1.10.10.10">
    <property type="entry name" value="Winged helix-like DNA-binding domain superfamily/Winged helix DNA-binding domain"/>
    <property type="match status" value="1"/>
</dbReference>
<dbReference type="InterPro" id="IPR036388">
    <property type="entry name" value="WH-like_DNA-bd_sf"/>
</dbReference>
<dbReference type="Gene3D" id="2.40.10.200">
    <property type="entry name" value="STY4665 C-terminal domain-like"/>
    <property type="match status" value="1"/>
</dbReference>
<evidence type="ECO:0000256" key="1">
    <source>
        <dbReference type="SAM" id="MobiDB-lite"/>
    </source>
</evidence>
<dbReference type="InterPro" id="IPR003607">
    <property type="entry name" value="HD/PDEase_dom"/>
</dbReference>